<feature type="signal peptide" evidence="2">
    <location>
        <begin position="1"/>
        <end position="22"/>
    </location>
</feature>
<accession>A0A7R8UV77</accession>
<organism evidence="3 4">
    <name type="scientific">Hermetia illucens</name>
    <name type="common">Black soldier fly</name>
    <dbReference type="NCBI Taxonomy" id="343691"/>
    <lineage>
        <taxon>Eukaryota</taxon>
        <taxon>Metazoa</taxon>
        <taxon>Ecdysozoa</taxon>
        <taxon>Arthropoda</taxon>
        <taxon>Hexapoda</taxon>
        <taxon>Insecta</taxon>
        <taxon>Pterygota</taxon>
        <taxon>Neoptera</taxon>
        <taxon>Endopterygota</taxon>
        <taxon>Diptera</taxon>
        <taxon>Brachycera</taxon>
        <taxon>Stratiomyomorpha</taxon>
        <taxon>Stratiomyidae</taxon>
        <taxon>Hermetiinae</taxon>
        <taxon>Hermetia</taxon>
    </lineage>
</organism>
<proteinExistence type="predicted"/>
<keyword evidence="2" id="KW-0732">Signal</keyword>
<evidence type="ECO:0000256" key="2">
    <source>
        <dbReference type="SAM" id="SignalP"/>
    </source>
</evidence>
<protein>
    <submittedName>
        <fullName evidence="3">Uncharacterized protein</fullName>
    </submittedName>
</protein>
<evidence type="ECO:0000256" key="1">
    <source>
        <dbReference type="SAM" id="MobiDB-lite"/>
    </source>
</evidence>
<dbReference type="EMBL" id="LR899011">
    <property type="protein sequence ID" value="CAD7086513.1"/>
    <property type="molecule type" value="Genomic_DNA"/>
</dbReference>
<dbReference type="OMA" id="PYHCHKP"/>
<sequence>MHLKILALHTFYVLLIFNGLEAKERKRSNSKISEIIDQETAATETKPIRQRRGHLESPSPYEIHVIKKPKHRKSKKIHIIDISHSPEPQKIEEPKVQHTYSETHEHVTEPHYINLNQKDEAHSVDLTKTDVHSNDETVDGSEHFPSIIEAHHEPVKVKHHHHHHHHVKTVVKKVPHPVPVQKIVHVPVEKVVHVPKPYAVEKIVEKVVHVPVEKIVHVPKPYPVEKIVEKIVHVPVEKVIHVPKPYPVEKVVHVPVEKIVKIPVEKIVTKTVPVEKVIEKIIEVPKPFPVIKPVPYPVHVKVPVHVPHPFPVEKKVPFPVEVEKKVPYPVKVEVEKKIPIPVYVRHPEPHPYEEHIPSENIHEDEHPSFEHDYHSQDSQVHLVKIPREHTGHNHQHSGHQVPSRQVQHTNQLQNAYQAQHPQHYQQQQPIALHLKSQLEDRRPQAFPTENQEPQRVHQAPQLIRHQRHSQQHIDLCSQDETNEGINSYNNVITSAESVNQPSIVLPSGHTANQNSINIETPGILPQALTLLQPLPQPVLPQISIQLLPVEVNDAQSPMEAIPDSNRY</sequence>
<feature type="compositionally biased region" description="Polar residues" evidence="1">
    <location>
        <begin position="398"/>
        <end position="414"/>
    </location>
</feature>
<name>A0A7R8UV77_HERIL</name>
<feature type="chain" id="PRO_5031387088" evidence="2">
    <location>
        <begin position="23"/>
        <end position="567"/>
    </location>
</feature>
<dbReference type="Proteomes" id="UP000594454">
    <property type="component" value="Chromosome 3"/>
</dbReference>
<keyword evidence="4" id="KW-1185">Reference proteome</keyword>
<feature type="region of interest" description="Disordered" evidence="1">
    <location>
        <begin position="444"/>
        <end position="467"/>
    </location>
</feature>
<dbReference type="InParanoid" id="A0A7R8UV77"/>
<feature type="region of interest" description="Disordered" evidence="1">
    <location>
        <begin position="390"/>
        <end position="428"/>
    </location>
</feature>
<evidence type="ECO:0000313" key="4">
    <source>
        <dbReference type="Proteomes" id="UP000594454"/>
    </source>
</evidence>
<dbReference type="AlphaFoldDB" id="A0A7R8UV77"/>
<feature type="compositionally biased region" description="Low complexity" evidence="1">
    <location>
        <begin position="415"/>
        <end position="428"/>
    </location>
</feature>
<evidence type="ECO:0000313" key="3">
    <source>
        <dbReference type="EMBL" id="CAD7086513.1"/>
    </source>
</evidence>
<reference evidence="3 4" key="1">
    <citation type="submission" date="2020-11" db="EMBL/GenBank/DDBJ databases">
        <authorList>
            <person name="Wallbank WR R."/>
            <person name="Pardo Diaz C."/>
            <person name="Kozak K."/>
            <person name="Martin S."/>
            <person name="Jiggins C."/>
            <person name="Moest M."/>
            <person name="Warren A I."/>
            <person name="Generalovic N T."/>
            <person name="Byers J.R.P. K."/>
            <person name="Montejo-Kovacevich G."/>
            <person name="Yen C E."/>
        </authorList>
    </citation>
    <scope>NUCLEOTIDE SEQUENCE [LARGE SCALE GENOMIC DNA]</scope>
</reference>
<gene>
    <name evidence="3" type="ORF">HERILL_LOCUS9285</name>
</gene>
<dbReference type="PANTHER" id="PTHR47771">
    <property type="entry name" value="LD27203P-RELATED"/>
    <property type="match status" value="1"/>
</dbReference>
<dbReference type="PANTHER" id="PTHR47771:SF14">
    <property type="entry name" value="RH73259P"/>
    <property type="match status" value="1"/>
</dbReference>